<dbReference type="SUPFAM" id="SSF53720">
    <property type="entry name" value="ALDH-like"/>
    <property type="match status" value="1"/>
</dbReference>
<dbReference type="Pfam" id="PF00171">
    <property type="entry name" value="Aldedh"/>
    <property type="match status" value="1"/>
</dbReference>
<dbReference type="InterPro" id="IPR015590">
    <property type="entry name" value="Aldehyde_DH_dom"/>
</dbReference>
<sequence length="468" mass="49765">MLIDGKLVESGSRFANISPTTEEIIGYAEEATAEDMDAAIAAARRAFDETDWATDHAFRRRCLTQLGDAIRDDVEELRRIDVAELGVLVTTTGLTIDTMLPRIAQLAELAETYGYEQPLPNDAGILRREAVGVVAAVLTWNCGFYLWIEKVLPALAAGNTVVVRPAPETPWGSTFIARLIAERTDIPAGVVNVVTSSSPARAVQLTEDPRVDMVSFTGSTAVGRQVMAQAAGTVKKLVLELGGKSANIVLDDGDLEAAVAASVGQSCALAGQMCGMLSRLLLPRSRYEEGIALAAAMMRDVEVGDPADPATRQGPQVSAAHRDRILGLIATAREEGARVVVGGGVPDVARGFYVQQTLLADVDPDSTIAQTEVFGPVVCVIPYDDDDEAVRIANNSIYGLSGAVWSADRERALTVARRVRTGVVAVNGAHYFQNAPLGGYRQSGLGRETGLWGFEEYLEVKGIGVAPA</sequence>
<dbReference type="Gene3D" id="3.40.605.10">
    <property type="entry name" value="Aldehyde Dehydrogenase, Chain A, domain 1"/>
    <property type="match status" value="1"/>
</dbReference>
<name>A0ABT9MNL5_9ACTN</name>
<dbReference type="GO" id="GO:0004029">
    <property type="term" value="F:aldehyde dehydrogenase (NAD+) activity"/>
    <property type="evidence" value="ECO:0007669"/>
    <property type="project" value="UniProtKB-EC"/>
</dbReference>
<dbReference type="PANTHER" id="PTHR42804">
    <property type="entry name" value="ALDEHYDE DEHYDROGENASE"/>
    <property type="match status" value="1"/>
</dbReference>
<evidence type="ECO:0000256" key="4">
    <source>
        <dbReference type="RuleBase" id="RU003345"/>
    </source>
</evidence>
<organism evidence="6 7">
    <name type="scientific">Catenuloplanes nepalensis</name>
    <dbReference type="NCBI Taxonomy" id="587533"/>
    <lineage>
        <taxon>Bacteria</taxon>
        <taxon>Bacillati</taxon>
        <taxon>Actinomycetota</taxon>
        <taxon>Actinomycetes</taxon>
        <taxon>Micromonosporales</taxon>
        <taxon>Micromonosporaceae</taxon>
        <taxon>Catenuloplanes</taxon>
    </lineage>
</organism>
<dbReference type="EC" id="1.2.1.3" evidence="6"/>
<evidence type="ECO:0000256" key="3">
    <source>
        <dbReference type="PROSITE-ProRule" id="PRU10007"/>
    </source>
</evidence>
<evidence type="ECO:0000259" key="5">
    <source>
        <dbReference type="Pfam" id="PF00171"/>
    </source>
</evidence>
<feature type="domain" description="Aldehyde dehydrogenase" evidence="5">
    <location>
        <begin position="12"/>
        <end position="461"/>
    </location>
</feature>
<comment type="caution">
    <text evidence="6">The sequence shown here is derived from an EMBL/GenBank/DDBJ whole genome shotgun (WGS) entry which is preliminary data.</text>
</comment>
<evidence type="ECO:0000313" key="6">
    <source>
        <dbReference type="EMBL" id="MDP9792651.1"/>
    </source>
</evidence>
<keyword evidence="7" id="KW-1185">Reference proteome</keyword>
<dbReference type="InterPro" id="IPR016163">
    <property type="entry name" value="Ald_DH_C"/>
</dbReference>
<dbReference type="Gene3D" id="3.40.309.10">
    <property type="entry name" value="Aldehyde Dehydrogenase, Chain A, domain 2"/>
    <property type="match status" value="1"/>
</dbReference>
<dbReference type="InterPro" id="IPR016162">
    <property type="entry name" value="Ald_DH_N"/>
</dbReference>
<dbReference type="CDD" id="cd07089">
    <property type="entry name" value="ALDH_CddD-AldA-like"/>
    <property type="match status" value="1"/>
</dbReference>
<dbReference type="EMBL" id="JAUSRA010000001">
    <property type="protein sequence ID" value="MDP9792651.1"/>
    <property type="molecule type" value="Genomic_DNA"/>
</dbReference>
<dbReference type="InterPro" id="IPR029510">
    <property type="entry name" value="Ald_DH_CS_GLU"/>
</dbReference>
<dbReference type="InterPro" id="IPR016161">
    <property type="entry name" value="Ald_DH/histidinol_DH"/>
</dbReference>
<dbReference type="Proteomes" id="UP001240984">
    <property type="component" value="Unassembled WGS sequence"/>
</dbReference>
<dbReference type="PANTHER" id="PTHR42804:SF1">
    <property type="entry name" value="ALDEHYDE DEHYDROGENASE-RELATED"/>
    <property type="match status" value="1"/>
</dbReference>
<evidence type="ECO:0000256" key="2">
    <source>
        <dbReference type="ARBA" id="ARBA00023002"/>
    </source>
</evidence>
<comment type="similarity">
    <text evidence="1 4">Belongs to the aldehyde dehydrogenase family.</text>
</comment>
<dbReference type="PROSITE" id="PS00687">
    <property type="entry name" value="ALDEHYDE_DEHYDR_GLU"/>
    <property type="match status" value="1"/>
</dbReference>
<dbReference type="RefSeq" id="WP_306827514.1">
    <property type="nucleotide sequence ID" value="NZ_JAUSRA010000001.1"/>
</dbReference>
<proteinExistence type="inferred from homology"/>
<keyword evidence="2 4" id="KW-0560">Oxidoreductase</keyword>
<accession>A0ABT9MNL5</accession>
<feature type="active site" evidence="3">
    <location>
        <position position="240"/>
    </location>
</feature>
<gene>
    <name evidence="6" type="ORF">J2S43_001163</name>
</gene>
<evidence type="ECO:0000256" key="1">
    <source>
        <dbReference type="ARBA" id="ARBA00009986"/>
    </source>
</evidence>
<protein>
    <submittedName>
        <fullName evidence="6">Aldehyde dehydrogenase (NAD+)</fullName>
        <ecNumber evidence="6">1.2.1.3</ecNumber>
    </submittedName>
</protein>
<reference evidence="6 7" key="1">
    <citation type="submission" date="2023-07" db="EMBL/GenBank/DDBJ databases">
        <title>Sequencing the genomes of 1000 actinobacteria strains.</title>
        <authorList>
            <person name="Klenk H.-P."/>
        </authorList>
    </citation>
    <scope>NUCLEOTIDE SEQUENCE [LARGE SCALE GENOMIC DNA]</scope>
    <source>
        <strain evidence="6 7">DSM 44710</strain>
    </source>
</reference>
<evidence type="ECO:0000313" key="7">
    <source>
        <dbReference type="Proteomes" id="UP001240984"/>
    </source>
</evidence>